<evidence type="ECO:0000313" key="2">
    <source>
        <dbReference type="Proteomes" id="UP000308652"/>
    </source>
</evidence>
<reference evidence="1 2" key="1">
    <citation type="journal article" date="2019" name="Nat. Ecol. Evol.">
        <title>Megaphylogeny resolves global patterns of mushroom evolution.</title>
        <authorList>
            <person name="Varga T."/>
            <person name="Krizsan K."/>
            <person name="Foldi C."/>
            <person name="Dima B."/>
            <person name="Sanchez-Garcia M."/>
            <person name="Sanchez-Ramirez S."/>
            <person name="Szollosi G.J."/>
            <person name="Szarkandi J.G."/>
            <person name="Papp V."/>
            <person name="Albert L."/>
            <person name="Andreopoulos W."/>
            <person name="Angelini C."/>
            <person name="Antonin V."/>
            <person name="Barry K.W."/>
            <person name="Bougher N.L."/>
            <person name="Buchanan P."/>
            <person name="Buyck B."/>
            <person name="Bense V."/>
            <person name="Catcheside P."/>
            <person name="Chovatia M."/>
            <person name="Cooper J."/>
            <person name="Damon W."/>
            <person name="Desjardin D."/>
            <person name="Finy P."/>
            <person name="Geml J."/>
            <person name="Haridas S."/>
            <person name="Hughes K."/>
            <person name="Justo A."/>
            <person name="Karasinski D."/>
            <person name="Kautmanova I."/>
            <person name="Kiss B."/>
            <person name="Kocsube S."/>
            <person name="Kotiranta H."/>
            <person name="LaButti K.M."/>
            <person name="Lechner B.E."/>
            <person name="Liimatainen K."/>
            <person name="Lipzen A."/>
            <person name="Lukacs Z."/>
            <person name="Mihaltcheva S."/>
            <person name="Morgado L.N."/>
            <person name="Niskanen T."/>
            <person name="Noordeloos M.E."/>
            <person name="Ohm R.A."/>
            <person name="Ortiz-Santana B."/>
            <person name="Ovrebo C."/>
            <person name="Racz N."/>
            <person name="Riley R."/>
            <person name="Savchenko A."/>
            <person name="Shiryaev A."/>
            <person name="Soop K."/>
            <person name="Spirin V."/>
            <person name="Szebenyi C."/>
            <person name="Tomsovsky M."/>
            <person name="Tulloss R.E."/>
            <person name="Uehling J."/>
            <person name="Grigoriev I.V."/>
            <person name="Vagvolgyi C."/>
            <person name="Papp T."/>
            <person name="Martin F.M."/>
            <person name="Miettinen O."/>
            <person name="Hibbett D.S."/>
            <person name="Nagy L.G."/>
        </authorList>
    </citation>
    <scope>NUCLEOTIDE SEQUENCE [LARGE SCALE GENOMIC DNA]</scope>
    <source>
        <strain evidence="1 2">CBS 166.37</strain>
    </source>
</reference>
<dbReference type="Proteomes" id="UP000308652">
    <property type="component" value="Unassembled WGS sequence"/>
</dbReference>
<dbReference type="InterPro" id="IPR032675">
    <property type="entry name" value="LRR_dom_sf"/>
</dbReference>
<dbReference type="SUPFAM" id="SSF52047">
    <property type="entry name" value="RNI-like"/>
    <property type="match status" value="1"/>
</dbReference>
<organism evidence="1 2">
    <name type="scientific">Crucibulum laeve</name>
    <dbReference type="NCBI Taxonomy" id="68775"/>
    <lineage>
        <taxon>Eukaryota</taxon>
        <taxon>Fungi</taxon>
        <taxon>Dikarya</taxon>
        <taxon>Basidiomycota</taxon>
        <taxon>Agaricomycotina</taxon>
        <taxon>Agaricomycetes</taxon>
        <taxon>Agaricomycetidae</taxon>
        <taxon>Agaricales</taxon>
        <taxon>Agaricineae</taxon>
        <taxon>Nidulariaceae</taxon>
        <taxon>Crucibulum</taxon>
    </lineage>
</organism>
<dbReference type="EMBL" id="ML213612">
    <property type="protein sequence ID" value="TFK36661.1"/>
    <property type="molecule type" value="Genomic_DNA"/>
</dbReference>
<protein>
    <recommendedName>
        <fullName evidence="3">F-box domain-containing protein</fullName>
    </recommendedName>
</protein>
<dbReference type="AlphaFoldDB" id="A0A5C3M6B8"/>
<keyword evidence="2" id="KW-1185">Reference proteome</keyword>
<gene>
    <name evidence="1" type="ORF">BDQ12DRAFT_713938</name>
</gene>
<sequence>MNQLIDALNLLGGNLALDENEHDGLESVLTGRQDVIASLESEMVLAQQTLNNLIQRRNEAHRLLLSASGPSSSTKKVIRKVIAEKEVALNGLHQEISDIQCELDRLLGATNSTLQHEDSPIDTDVASIPVEGLSDSEYRPAEVNLCQERLHHLMHQRDEAQDILEAHKAVLSPIRKIPTEVLAEVFVHCITNERFISPSLTSPPLLLTSICSTWRNIALTTPGLWASILVDVSGHCYSPPISVVKTWVERSGSSPLTFRITENGGSIPTERGTQSPLSAVLDIFIPHHSRWRNIHLIYKDYFTVQTGFMTLPEDASFPCLESVYLERGYWMEQRDVDRITTMILSAPRLRNVSWISQKPYSSLVFPWTQLVHFNLGHIIPMREGLHILSSCPHLKSLELILILPVGPPPPPNRNETTVGSVTHYNLERLVLHTAGSLGKLFDKLTLPHLKHLSLDAINGIFPTPPPQQYDMSWPQAEFISFHERSECAIELLSLTEIEIASGDLCETLRRIPSSLQELSLCNEHRRQSYINDDILHALTFHLPPDDEVRELVPLSPRLKSIKFWGCISSSDGVLARMLESRWIPLPVASPLTQLNTVMLGMSKDPEHWEDWAHIKRLNEKRMGITSIPLQ</sequence>
<name>A0A5C3M6B8_9AGAR</name>
<evidence type="ECO:0008006" key="3">
    <source>
        <dbReference type="Google" id="ProtNLM"/>
    </source>
</evidence>
<accession>A0A5C3M6B8</accession>
<proteinExistence type="predicted"/>
<evidence type="ECO:0000313" key="1">
    <source>
        <dbReference type="EMBL" id="TFK36661.1"/>
    </source>
</evidence>
<dbReference type="Gene3D" id="3.80.10.10">
    <property type="entry name" value="Ribonuclease Inhibitor"/>
    <property type="match status" value="1"/>
</dbReference>
<dbReference type="OrthoDB" id="3253362at2759"/>